<dbReference type="Pfam" id="PF00619">
    <property type="entry name" value="CARD"/>
    <property type="match status" value="1"/>
</dbReference>
<dbReference type="InterPro" id="IPR011029">
    <property type="entry name" value="DEATH-like_dom_sf"/>
</dbReference>
<accession>A0A3B3YZC3</accession>
<evidence type="ECO:0000259" key="1">
    <source>
        <dbReference type="PROSITE" id="PS50209"/>
    </source>
</evidence>
<sequence>MILTRIQRELVKRVSTENITQLLEALVADSVLNELEKESILEKNSTRANKASDLFNTVIKKGDQACRKTIHHLTALDSYLYILENINVNVFNICVKNTFLRMCSITKL</sequence>
<reference evidence="2" key="2">
    <citation type="submission" date="2025-09" db="UniProtKB">
        <authorList>
            <consortium name="Ensembl"/>
        </authorList>
    </citation>
    <scope>IDENTIFICATION</scope>
</reference>
<proteinExistence type="predicted"/>
<dbReference type="AlphaFoldDB" id="A0A3B3YZC3"/>
<keyword evidence="3" id="KW-1185">Reference proteome</keyword>
<feature type="domain" description="CARD" evidence="1">
    <location>
        <begin position="1"/>
        <end position="73"/>
    </location>
</feature>
<reference evidence="2" key="1">
    <citation type="submission" date="2025-08" db="UniProtKB">
        <authorList>
            <consortium name="Ensembl"/>
        </authorList>
    </citation>
    <scope>IDENTIFICATION</scope>
</reference>
<dbReference type="STRING" id="48701.ENSPMEP00000032634"/>
<protein>
    <recommendedName>
        <fullName evidence="1">CARD domain-containing protein</fullName>
    </recommendedName>
</protein>
<evidence type="ECO:0000313" key="2">
    <source>
        <dbReference type="Ensembl" id="ENSPMEP00000032634.1"/>
    </source>
</evidence>
<dbReference type="InterPro" id="IPR001315">
    <property type="entry name" value="CARD"/>
</dbReference>
<dbReference type="Gene3D" id="1.10.533.10">
    <property type="entry name" value="Death Domain, Fas"/>
    <property type="match status" value="1"/>
</dbReference>
<dbReference type="Ensembl" id="ENSPMET00000026710.1">
    <property type="protein sequence ID" value="ENSPMEP00000032634.1"/>
    <property type="gene ID" value="ENSPMEG00000020626.1"/>
</dbReference>
<dbReference type="Proteomes" id="UP000261480">
    <property type="component" value="Unplaced"/>
</dbReference>
<organism evidence="2 3">
    <name type="scientific">Poecilia mexicana</name>
    <dbReference type="NCBI Taxonomy" id="48701"/>
    <lineage>
        <taxon>Eukaryota</taxon>
        <taxon>Metazoa</taxon>
        <taxon>Chordata</taxon>
        <taxon>Craniata</taxon>
        <taxon>Vertebrata</taxon>
        <taxon>Euteleostomi</taxon>
        <taxon>Actinopterygii</taxon>
        <taxon>Neopterygii</taxon>
        <taxon>Teleostei</taxon>
        <taxon>Neoteleostei</taxon>
        <taxon>Acanthomorphata</taxon>
        <taxon>Ovalentaria</taxon>
        <taxon>Atherinomorphae</taxon>
        <taxon>Cyprinodontiformes</taxon>
        <taxon>Poeciliidae</taxon>
        <taxon>Poeciliinae</taxon>
        <taxon>Poecilia</taxon>
    </lineage>
</organism>
<dbReference type="PROSITE" id="PS50209">
    <property type="entry name" value="CARD"/>
    <property type="match status" value="1"/>
</dbReference>
<evidence type="ECO:0000313" key="3">
    <source>
        <dbReference type="Proteomes" id="UP000261480"/>
    </source>
</evidence>
<dbReference type="SUPFAM" id="SSF47986">
    <property type="entry name" value="DEATH domain"/>
    <property type="match status" value="1"/>
</dbReference>
<name>A0A3B3YZC3_9TELE</name>
<dbReference type="GO" id="GO:0042981">
    <property type="term" value="P:regulation of apoptotic process"/>
    <property type="evidence" value="ECO:0007669"/>
    <property type="project" value="InterPro"/>
</dbReference>